<evidence type="ECO:0000259" key="2">
    <source>
        <dbReference type="Pfam" id="PF02517"/>
    </source>
</evidence>
<feature type="transmembrane region" description="Helical" evidence="1">
    <location>
        <begin position="293"/>
        <end position="321"/>
    </location>
</feature>
<accession>A0A075GA69</accession>
<evidence type="ECO:0000313" key="3">
    <source>
        <dbReference type="EMBL" id="AIF00549.1"/>
    </source>
</evidence>
<protein>
    <submittedName>
        <fullName evidence="3">Putative metal-dependent membrane protease</fullName>
    </submittedName>
</protein>
<feature type="domain" description="CAAX prenyl protease 2/Lysostaphin resistance protein A-like" evidence="2">
    <location>
        <begin position="343"/>
        <end position="429"/>
    </location>
</feature>
<feature type="transmembrane region" description="Helical" evidence="1">
    <location>
        <begin position="71"/>
        <end position="88"/>
    </location>
</feature>
<dbReference type="Pfam" id="PF05656">
    <property type="entry name" value="DUF805"/>
    <property type="match status" value="1"/>
</dbReference>
<dbReference type="InterPro" id="IPR008523">
    <property type="entry name" value="DUF805"/>
</dbReference>
<feature type="transmembrane region" description="Helical" evidence="1">
    <location>
        <begin position="254"/>
        <end position="273"/>
    </location>
</feature>
<feature type="transmembrane region" description="Helical" evidence="1">
    <location>
        <begin position="378"/>
        <end position="410"/>
    </location>
</feature>
<keyword evidence="1" id="KW-0812">Transmembrane</keyword>
<feature type="transmembrane region" description="Helical" evidence="1">
    <location>
        <begin position="135"/>
        <end position="163"/>
    </location>
</feature>
<feature type="transmembrane region" description="Helical" evidence="1">
    <location>
        <begin position="100"/>
        <end position="123"/>
    </location>
</feature>
<proteinExistence type="predicted"/>
<keyword evidence="1" id="KW-1133">Transmembrane helix</keyword>
<keyword evidence="3" id="KW-0378">Hydrolase</keyword>
<keyword evidence="1" id="KW-0472">Membrane</keyword>
<dbReference type="GO" id="GO:0004175">
    <property type="term" value="F:endopeptidase activity"/>
    <property type="evidence" value="ECO:0007669"/>
    <property type="project" value="UniProtKB-ARBA"/>
</dbReference>
<dbReference type="AlphaFoldDB" id="A0A075GA69"/>
<evidence type="ECO:0000256" key="1">
    <source>
        <dbReference type="SAM" id="Phobius"/>
    </source>
</evidence>
<dbReference type="InterPro" id="IPR003675">
    <property type="entry name" value="Rce1/LyrA-like_dom"/>
</dbReference>
<dbReference type="EMBL" id="KF900595">
    <property type="protein sequence ID" value="AIF00549.1"/>
    <property type="molecule type" value="Genomic_DNA"/>
</dbReference>
<keyword evidence="3" id="KW-0645">Protease</keyword>
<dbReference type="GO" id="GO:0080120">
    <property type="term" value="P:CAAX-box protein maturation"/>
    <property type="evidence" value="ECO:0007669"/>
    <property type="project" value="UniProtKB-ARBA"/>
</dbReference>
<dbReference type="Pfam" id="PF02517">
    <property type="entry name" value="Rce1-like"/>
    <property type="match status" value="1"/>
</dbReference>
<dbReference type="GO" id="GO:0006508">
    <property type="term" value="P:proteolysis"/>
    <property type="evidence" value="ECO:0007669"/>
    <property type="project" value="UniProtKB-KW"/>
</dbReference>
<organism evidence="3">
    <name type="scientific">uncultured marine group II/III euryarchaeote KM3_135_H05</name>
    <dbReference type="NCBI Taxonomy" id="1457866"/>
    <lineage>
        <taxon>Archaea</taxon>
        <taxon>Methanobacteriati</taxon>
        <taxon>Methanobacteriota</taxon>
        <taxon>environmental samples</taxon>
    </lineage>
</organism>
<dbReference type="GO" id="GO:0005886">
    <property type="term" value="C:plasma membrane"/>
    <property type="evidence" value="ECO:0007669"/>
    <property type="project" value="TreeGrafter"/>
</dbReference>
<feature type="transmembrane region" description="Helical" evidence="1">
    <location>
        <begin position="341"/>
        <end position="366"/>
    </location>
</feature>
<name>A0A075GA69_9EURY</name>
<feature type="transmembrane region" description="Helical" evidence="1">
    <location>
        <begin position="416"/>
        <end position="437"/>
    </location>
</feature>
<dbReference type="PANTHER" id="PTHR34980">
    <property type="entry name" value="INNER MEMBRANE PROTEIN-RELATED-RELATED"/>
    <property type="match status" value="1"/>
</dbReference>
<reference evidence="3" key="1">
    <citation type="journal article" date="2014" name="Genome Biol. Evol.">
        <title>Pangenome evidence for extensive interdomain horizontal transfer affecting lineage core and shell genes in uncultured planktonic thaumarchaeota and euryarchaeota.</title>
        <authorList>
            <person name="Deschamps P."/>
            <person name="Zivanovic Y."/>
            <person name="Moreira D."/>
            <person name="Rodriguez-Valera F."/>
            <person name="Lopez-Garcia P."/>
        </authorList>
    </citation>
    <scope>NUCLEOTIDE SEQUENCE</scope>
</reference>
<feature type="transmembrane region" description="Helical" evidence="1">
    <location>
        <begin position="214"/>
        <end position="242"/>
    </location>
</feature>
<sequence>MADESDNGSFELKLSGALDSIDEADELGDSADILTTKYGRPTEIMTFLDAVKTCFKKWSAWEGRASRSESNWFYLLQLLVILPLYISLKPIEDGGFIGTIGLVYAVSCFGSLIIFMPALMVNIRRLHDLGYSGWVIPAVFVISLMPLIGILISLIYTLVLIIAPGDSGSNKYGPVPTNKYDSDATTLSVSEALEALMERHVIPDYEIESEKSKIVTWLIISSSCICALLIIFSGFFIAGFLGLFGFSEDVSWELMGTLVYIAVLAMTVGYISWDGDLSRTLQMFKIGSFRIGLILLIGLPFVITVIDIAATNIYDILYIMFFGTPSIPEIVYYVDDSEYDLILVLSFVSMVIAAPVVEEILFRGYILDAIRKIHGDTVAILGSAGLFGLIHLEPYVVGMASIGGVIYGWVRIKTGSLWPSIVSHMVWNFTAFLYIWYG</sequence>